<reference evidence="1" key="1">
    <citation type="submission" date="2020-04" db="EMBL/GenBank/DDBJ databases">
        <authorList>
            <person name="Alioto T."/>
            <person name="Alioto T."/>
            <person name="Gomez Garrido J."/>
        </authorList>
    </citation>
    <scope>NUCLEOTIDE SEQUENCE</scope>
    <source>
        <strain evidence="1">A484AB</strain>
    </source>
</reference>
<evidence type="ECO:0000313" key="2">
    <source>
        <dbReference type="Proteomes" id="UP001152795"/>
    </source>
</evidence>
<sequence length="84" mass="10040">ASKEFMKKIKPYSTTHSGRCTDHQNVMQEENNCFLYIKYSHERHSCTTVFKEVTPIYKSGERTNCENKYKTKKLNECWSQNFPH</sequence>
<keyword evidence="2" id="KW-1185">Reference proteome</keyword>
<accession>A0A6S7JNI1</accession>
<organism evidence="1 2">
    <name type="scientific">Paramuricea clavata</name>
    <name type="common">Red gorgonian</name>
    <name type="synonym">Violescent sea-whip</name>
    <dbReference type="NCBI Taxonomy" id="317549"/>
    <lineage>
        <taxon>Eukaryota</taxon>
        <taxon>Metazoa</taxon>
        <taxon>Cnidaria</taxon>
        <taxon>Anthozoa</taxon>
        <taxon>Octocorallia</taxon>
        <taxon>Malacalcyonacea</taxon>
        <taxon>Plexauridae</taxon>
        <taxon>Paramuricea</taxon>
    </lineage>
</organism>
<dbReference type="AlphaFoldDB" id="A0A6S7JNI1"/>
<protein>
    <submittedName>
        <fullName evidence="1">Uncharacterized protein</fullName>
    </submittedName>
</protein>
<proteinExistence type="predicted"/>
<dbReference type="EMBL" id="CACRXK020018861">
    <property type="protein sequence ID" value="CAB4032987.1"/>
    <property type="molecule type" value="Genomic_DNA"/>
</dbReference>
<gene>
    <name evidence="1" type="ORF">PACLA_8A057053</name>
</gene>
<evidence type="ECO:0000313" key="1">
    <source>
        <dbReference type="EMBL" id="CAB4032987.1"/>
    </source>
</evidence>
<dbReference type="Proteomes" id="UP001152795">
    <property type="component" value="Unassembled WGS sequence"/>
</dbReference>
<feature type="non-terminal residue" evidence="1">
    <location>
        <position position="1"/>
    </location>
</feature>
<comment type="caution">
    <text evidence="1">The sequence shown here is derived from an EMBL/GenBank/DDBJ whole genome shotgun (WGS) entry which is preliminary data.</text>
</comment>
<feature type="non-terminal residue" evidence="1">
    <location>
        <position position="84"/>
    </location>
</feature>
<name>A0A6S7JNI1_PARCT</name>